<evidence type="ECO:0000313" key="1">
    <source>
        <dbReference type="EMBL" id="TFK11547.1"/>
    </source>
</evidence>
<reference evidence="1 2" key="2">
    <citation type="submission" date="2019-04" db="EMBL/GenBank/DDBJ databases">
        <title>The genome sequence of big-headed turtle.</title>
        <authorList>
            <person name="Gong S."/>
        </authorList>
    </citation>
    <scope>NUCLEOTIDE SEQUENCE [LARGE SCALE GENOMIC DNA]</scope>
    <source>
        <strain evidence="1">DO16091913</strain>
        <tissue evidence="1">Muscle</tissue>
    </source>
</reference>
<protein>
    <submittedName>
        <fullName evidence="1">Traf2 and NCK-interacting protein kinase</fullName>
    </submittedName>
</protein>
<keyword evidence="1" id="KW-0418">Kinase</keyword>
<name>A0A4D9EL73_9SAUR</name>
<organism evidence="1 2">
    <name type="scientific">Platysternon megacephalum</name>
    <name type="common">big-headed turtle</name>
    <dbReference type="NCBI Taxonomy" id="55544"/>
    <lineage>
        <taxon>Eukaryota</taxon>
        <taxon>Metazoa</taxon>
        <taxon>Chordata</taxon>
        <taxon>Craniata</taxon>
        <taxon>Vertebrata</taxon>
        <taxon>Euteleostomi</taxon>
        <taxon>Archelosauria</taxon>
        <taxon>Testudinata</taxon>
        <taxon>Testudines</taxon>
        <taxon>Cryptodira</taxon>
        <taxon>Durocryptodira</taxon>
        <taxon>Testudinoidea</taxon>
        <taxon>Platysternidae</taxon>
        <taxon>Platysternon</taxon>
    </lineage>
</organism>
<dbReference type="AlphaFoldDB" id="A0A4D9EL73"/>
<evidence type="ECO:0000313" key="2">
    <source>
        <dbReference type="Proteomes" id="UP000297703"/>
    </source>
</evidence>
<sequence>MLHASNPVEPVRCKSFATTGSTVRLILHQFLPQLCFSWKTYQTVSFHKVSRPENLGDMSQITESLNFDHCYLLQGYTLVCVLWDEEFSQEEVFPLQESCN</sequence>
<dbReference type="EMBL" id="QXTE01000030">
    <property type="protein sequence ID" value="TFK11547.1"/>
    <property type="molecule type" value="Genomic_DNA"/>
</dbReference>
<dbReference type="Proteomes" id="UP000297703">
    <property type="component" value="Unassembled WGS sequence"/>
</dbReference>
<accession>A0A4D9EL73</accession>
<keyword evidence="1" id="KW-0808">Transferase</keyword>
<dbReference type="GO" id="GO:0016301">
    <property type="term" value="F:kinase activity"/>
    <property type="evidence" value="ECO:0007669"/>
    <property type="project" value="UniProtKB-KW"/>
</dbReference>
<gene>
    <name evidence="1" type="ORF">DR999_PMT05127</name>
</gene>
<reference evidence="1 2" key="1">
    <citation type="submission" date="2019-04" db="EMBL/GenBank/DDBJ databases">
        <title>Draft genome of the big-headed turtle Platysternon megacephalum.</title>
        <authorList>
            <person name="Gong S."/>
        </authorList>
    </citation>
    <scope>NUCLEOTIDE SEQUENCE [LARGE SCALE GENOMIC DNA]</scope>
    <source>
        <strain evidence="1">DO16091913</strain>
        <tissue evidence="1">Muscle</tissue>
    </source>
</reference>
<comment type="caution">
    <text evidence="1">The sequence shown here is derived from an EMBL/GenBank/DDBJ whole genome shotgun (WGS) entry which is preliminary data.</text>
</comment>
<proteinExistence type="predicted"/>
<keyword evidence="2" id="KW-1185">Reference proteome</keyword>